<dbReference type="Proteomes" id="UP000035681">
    <property type="component" value="Unplaced"/>
</dbReference>
<dbReference type="InterPro" id="IPR000509">
    <property type="entry name" value="Ribosomal_eL36"/>
</dbReference>
<dbReference type="GO" id="GO:0005783">
    <property type="term" value="C:endoplasmic reticulum"/>
    <property type="evidence" value="ECO:0007669"/>
    <property type="project" value="TreeGrafter"/>
</dbReference>
<evidence type="ECO:0000256" key="14">
    <source>
        <dbReference type="RuleBase" id="RU000722"/>
    </source>
</evidence>
<evidence type="ECO:0000313" key="17">
    <source>
        <dbReference type="Proteomes" id="UP000035681"/>
    </source>
</evidence>
<evidence type="ECO:0000313" key="18">
    <source>
        <dbReference type="WBParaSite" id="TCONS_00010718.p1"/>
    </source>
</evidence>
<feature type="transmembrane region" description="Helical" evidence="15">
    <location>
        <begin position="197"/>
        <end position="217"/>
    </location>
</feature>
<dbReference type="GO" id="GO:0005840">
    <property type="term" value="C:ribosome"/>
    <property type="evidence" value="ECO:0007669"/>
    <property type="project" value="UniProtKB-KW"/>
</dbReference>
<comment type="function">
    <text evidence="14">Carrier of the growing fatty acid chain in fatty acid biosynthesis.</text>
</comment>
<reference evidence="18" key="1">
    <citation type="submission" date="2024-02" db="UniProtKB">
        <authorList>
            <consortium name="WormBaseParasite"/>
        </authorList>
    </citation>
    <scope>IDENTIFICATION</scope>
</reference>
<dbReference type="GO" id="GO:0016236">
    <property type="term" value="P:macroautophagy"/>
    <property type="evidence" value="ECO:0007669"/>
    <property type="project" value="TreeGrafter"/>
</dbReference>
<evidence type="ECO:0000256" key="2">
    <source>
        <dbReference type="ARBA" id="ARBA00006509"/>
    </source>
</evidence>
<evidence type="ECO:0000259" key="16">
    <source>
        <dbReference type="PROSITE" id="PS50075"/>
    </source>
</evidence>
<dbReference type="PANTHER" id="PTHR21389">
    <property type="entry name" value="P53 INDUCED PROTEIN"/>
    <property type="match status" value="1"/>
</dbReference>
<evidence type="ECO:0000256" key="7">
    <source>
        <dbReference type="ARBA" id="ARBA00022553"/>
    </source>
</evidence>
<keyword evidence="17" id="KW-1185">Reference proteome</keyword>
<accession>A0AAF5DE73</accession>
<dbReference type="Pfam" id="PF00550">
    <property type="entry name" value="PP-binding"/>
    <property type="match status" value="1"/>
</dbReference>
<keyword evidence="9 13" id="KW-0689">Ribosomal protein</keyword>
<dbReference type="AlphaFoldDB" id="A0AAF5DE73"/>
<evidence type="ECO:0000256" key="11">
    <source>
        <dbReference type="ARBA" id="ARBA00023136"/>
    </source>
</evidence>
<evidence type="ECO:0000256" key="1">
    <source>
        <dbReference type="ARBA" id="ARBA00004141"/>
    </source>
</evidence>
<evidence type="ECO:0000256" key="9">
    <source>
        <dbReference type="ARBA" id="ARBA00022980"/>
    </source>
</evidence>
<evidence type="ECO:0000256" key="12">
    <source>
        <dbReference type="ARBA" id="ARBA00023274"/>
    </source>
</evidence>
<keyword evidence="8 15" id="KW-0812">Transmembrane</keyword>
<dbReference type="Gene3D" id="1.10.10.1760">
    <property type="entry name" value="60S ribosomal protein L36"/>
    <property type="match status" value="1"/>
</dbReference>
<name>A0AAF5DE73_STRER</name>
<comment type="similarity">
    <text evidence="4">Belongs to the EI24 family.</text>
</comment>
<dbReference type="InterPro" id="IPR059112">
    <property type="entry name" value="CysZ/EI24"/>
</dbReference>
<dbReference type="FunFam" id="1.10.10.1760:FF:000001">
    <property type="entry name" value="60S ribosomal protein L36"/>
    <property type="match status" value="1"/>
</dbReference>
<comment type="similarity">
    <text evidence="2 13">Belongs to the eukaryotic ribosomal protein eL36 family.</text>
</comment>
<keyword evidence="14" id="KW-0443">Lipid metabolism</keyword>
<dbReference type="SUPFAM" id="SSF47336">
    <property type="entry name" value="ACP-like"/>
    <property type="match status" value="1"/>
</dbReference>
<comment type="similarity">
    <text evidence="3">Belongs to the acyl carrier protein (ACP) family.</text>
</comment>
<organism evidence="17 18">
    <name type="scientific">Strongyloides stercoralis</name>
    <name type="common">Threadworm</name>
    <dbReference type="NCBI Taxonomy" id="6248"/>
    <lineage>
        <taxon>Eukaryota</taxon>
        <taxon>Metazoa</taxon>
        <taxon>Ecdysozoa</taxon>
        <taxon>Nematoda</taxon>
        <taxon>Chromadorea</taxon>
        <taxon>Rhabditida</taxon>
        <taxon>Tylenchina</taxon>
        <taxon>Panagrolaimomorpha</taxon>
        <taxon>Strongyloidoidea</taxon>
        <taxon>Strongyloididae</taxon>
        <taxon>Strongyloides</taxon>
    </lineage>
</organism>
<feature type="transmembrane region" description="Helical" evidence="15">
    <location>
        <begin position="125"/>
        <end position="145"/>
    </location>
</feature>
<keyword evidence="12 13" id="KW-0687">Ribonucleoprotein</keyword>
<evidence type="ECO:0000256" key="6">
    <source>
        <dbReference type="ARBA" id="ARBA00022450"/>
    </source>
</evidence>
<comment type="subcellular location">
    <subcellularLocation>
        <location evidence="1">Membrane</location>
        <topology evidence="1">Multi-pass membrane protein</topology>
    </subcellularLocation>
</comment>
<dbReference type="GO" id="GO:0006412">
    <property type="term" value="P:translation"/>
    <property type="evidence" value="ECO:0007669"/>
    <property type="project" value="InterPro"/>
</dbReference>
<feature type="transmembrane region" description="Helical" evidence="15">
    <location>
        <begin position="166"/>
        <end position="185"/>
    </location>
</feature>
<dbReference type="Pfam" id="PF01158">
    <property type="entry name" value="Ribosomal_L36e"/>
    <property type="match status" value="1"/>
</dbReference>
<dbReference type="GO" id="GO:0016020">
    <property type="term" value="C:membrane"/>
    <property type="evidence" value="ECO:0007669"/>
    <property type="project" value="UniProtKB-SubCell"/>
</dbReference>
<dbReference type="InterPro" id="IPR036736">
    <property type="entry name" value="ACP-like_sf"/>
</dbReference>
<keyword evidence="14" id="KW-0276">Fatty acid metabolism</keyword>
<evidence type="ECO:0000256" key="15">
    <source>
        <dbReference type="SAM" id="Phobius"/>
    </source>
</evidence>
<evidence type="ECO:0000256" key="5">
    <source>
        <dbReference type="ARBA" id="ARBA00011133"/>
    </source>
</evidence>
<keyword evidence="7" id="KW-0597">Phosphoprotein</keyword>
<keyword evidence="14" id="KW-0275">Fatty acid biosynthesis</keyword>
<feature type="domain" description="Carrier" evidence="16">
    <location>
        <begin position="469"/>
        <end position="547"/>
    </location>
</feature>
<dbReference type="Pfam" id="PF07264">
    <property type="entry name" value="EI24"/>
    <property type="match status" value="1"/>
</dbReference>
<dbReference type="PROSITE" id="PS50075">
    <property type="entry name" value="CARRIER"/>
    <property type="match status" value="1"/>
</dbReference>
<keyword evidence="6 14" id="KW-0596">Phosphopantetheine</keyword>
<keyword evidence="14" id="KW-0444">Lipid biosynthesis</keyword>
<evidence type="ECO:0000256" key="8">
    <source>
        <dbReference type="ARBA" id="ARBA00022692"/>
    </source>
</evidence>
<dbReference type="GO" id="GO:0006633">
    <property type="term" value="P:fatty acid biosynthetic process"/>
    <property type="evidence" value="ECO:0007669"/>
    <property type="project" value="UniProtKB-KW"/>
</dbReference>
<sequence>MAINFFRVFVWDFLEGVKCSVKGFFVIRELDRVTHIEPKTKEKKEVKTVLSERRRAEAEKKDVISLRKPSDEVPVNNMPIWQRILKIISYNLICVFVITVIQYICEMFKSVETDGSMLTDILTETIHLIGYVPIIFTRILSVLWHSDVSNIALRYRGVTSSDSSPFSVKAADFIFTIVFELIFNIQTVFLKYFPCPVVINNILIFIHSSLLNSLYSFEYYWMALGWNTQRRIATIENSWPYFVGFGAILAYASTFSESTVINGCIFASLFPFFIISGYLNNFTPARREIPSIPIFKFSFFIADKLSYRIFGSLKRAMFKKMVQSAAVEGLAVGLEKGVRVTKNARKIRQNRKRGVATKKTKLVRELVREITGFAPYERRMMELLRVSRDKKAFKFTKARVGTHLRAKKKHIMLRRVIASTSKITRIAIRSTSVFQPTLKFTPSEQNIQKRWSQAKVDKPFDPPKQLTFKEVEERVLKAIKAWDRFPQDRIDKLTLDAKFEEDLGFDSLDHVEIMMALEDEFGFEIQQEISEKLKSPRDVFKFICEREDYYNV</sequence>
<feature type="transmembrane region" description="Helical" evidence="15">
    <location>
        <begin position="260"/>
        <end position="279"/>
    </location>
</feature>
<keyword evidence="10 15" id="KW-1133">Transmembrane helix</keyword>
<protein>
    <recommendedName>
        <fullName evidence="13 14">Multifunctional fusion protein</fullName>
    </recommendedName>
    <domain>
        <recommendedName>
            <fullName evidence="13">60S ribosomal protein L36</fullName>
        </recommendedName>
    </domain>
    <domain>
        <recommendedName>
            <fullName evidence="14">Acyl carrier protein</fullName>
        </recommendedName>
    </domain>
</protein>
<dbReference type="HAMAP" id="MF_01217">
    <property type="entry name" value="Acyl_carrier"/>
    <property type="match status" value="1"/>
</dbReference>
<evidence type="ECO:0000256" key="4">
    <source>
        <dbReference type="ARBA" id="ARBA00010970"/>
    </source>
</evidence>
<keyword evidence="11 15" id="KW-0472">Membrane</keyword>
<dbReference type="GO" id="GO:0003735">
    <property type="term" value="F:structural constituent of ribosome"/>
    <property type="evidence" value="ECO:0007669"/>
    <property type="project" value="InterPro"/>
</dbReference>
<dbReference type="InterPro" id="IPR038097">
    <property type="entry name" value="Ribosomal_eL36_sf"/>
</dbReference>
<evidence type="ECO:0000256" key="13">
    <source>
        <dbReference type="RuleBase" id="RU000665"/>
    </source>
</evidence>
<dbReference type="Gene3D" id="1.10.1200.10">
    <property type="entry name" value="ACP-like"/>
    <property type="match status" value="1"/>
</dbReference>
<dbReference type="GO" id="GO:1990904">
    <property type="term" value="C:ribonucleoprotein complex"/>
    <property type="evidence" value="ECO:0007669"/>
    <property type="project" value="UniProtKB-KW"/>
</dbReference>
<feature type="transmembrane region" description="Helical" evidence="15">
    <location>
        <begin position="238"/>
        <end position="254"/>
    </location>
</feature>
<dbReference type="InterPro" id="IPR009081">
    <property type="entry name" value="PP-bd_ACP"/>
</dbReference>
<feature type="transmembrane region" description="Helical" evidence="15">
    <location>
        <begin position="87"/>
        <end position="105"/>
    </location>
</feature>
<evidence type="ECO:0000256" key="3">
    <source>
        <dbReference type="ARBA" id="ARBA00010930"/>
    </source>
</evidence>
<dbReference type="WBParaSite" id="TCONS_00010718.p1">
    <property type="protein sequence ID" value="TCONS_00010718.p1"/>
    <property type="gene ID" value="XLOC_004234"/>
</dbReference>
<proteinExistence type="inferred from homology"/>
<dbReference type="PROSITE" id="PS01190">
    <property type="entry name" value="RIBOSOMAL_L36E"/>
    <property type="match status" value="1"/>
</dbReference>
<dbReference type="InterPro" id="IPR003231">
    <property type="entry name" value="ACP"/>
</dbReference>
<comment type="subunit">
    <text evidence="5">Component of the large ribosomal subunit.</text>
</comment>
<dbReference type="PANTHER" id="PTHR21389:SF0">
    <property type="entry name" value="ETOPOSIDE-INDUCED PROTEIN 2.4 HOMOLOG"/>
    <property type="match status" value="1"/>
</dbReference>
<evidence type="ECO:0000256" key="10">
    <source>
        <dbReference type="ARBA" id="ARBA00022989"/>
    </source>
</evidence>